<name>A0A2D0KSW3_9GAMM</name>
<protein>
    <recommendedName>
        <fullName evidence="3">DNA-binding protein</fullName>
    </recommendedName>
</protein>
<accession>A0A2D0KSW3</accession>
<proteinExistence type="predicted"/>
<keyword evidence="2" id="KW-1185">Reference proteome</keyword>
<dbReference type="Proteomes" id="UP000222366">
    <property type="component" value="Unassembled WGS sequence"/>
</dbReference>
<comment type="caution">
    <text evidence="1">The sequence shown here is derived from an EMBL/GenBank/DDBJ whole genome shotgun (WGS) entry which is preliminary data.</text>
</comment>
<evidence type="ECO:0000313" key="1">
    <source>
        <dbReference type="EMBL" id="PHM66513.1"/>
    </source>
</evidence>
<dbReference type="AlphaFoldDB" id="A0A2D0KSW3"/>
<sequence length="221" mass="24669">MNTYAQARDYNDTDVVIDRIATVSDIIRKAFTSGQAHIDKRILGKSDVEFMFEVLASTTKAMAIEEITPEKKTLLRRLKSKLIFMENLKKDGGVLSSSEAAKQLGVSKVTVKNWKDAGKLLALNIDGEFYFPVFQFTDNSKISNKGVLKGIGQLLPLLKEKGFSDRLQYSFFMEKRNTALNGIFPEGKEFSVAQLLQEGASDAVMQELHHLVHLYGSQDAA</sequence>
<organism evidence="1 2">
    <name type="scientific">Xenorhabdus stockiae</name>
    <dbReference type="NCBI Taxonomy" id="351614"/>
    <lineage>
        <taxon>Bacteria</taxon>
        <taxon>Pseudomonadati</taxon>
        <taxon>Pseudomonadota</taxon>
        <taxon>Gammaproteobacteria</taxon>
        <taxon>Enterobacterales</taxon>
        <taxon>Morganellaceae</taxon>
        <taxon>Xenorhabdus</taxon>
    </lineage>
</organism>
<evidence type="ECO:0000313" key="2">
    <source>
        <dbReference type="Proteomes" id="UP000222366"/>
    </source>
</evidence>
<evidence type="ECO:0008006" key="3">
    <source>
        <dbReference type="Google" id="ProtNLM"/>
    </source>
</evidence>
<gene>
    <name evidence="1" type="ORF">Xsto_01124</name>
</gene>
<reference evidence="1 2" key="1">
    <citation type="journal article" date="2017" name="Nat. Microbiol.">
        <title>Natural product diversity associated with the nematode symbionts Photorhabdus and Xenorhabdus.</title>
        <authorList>
            <person name="Tobias N.J."/>
            <person name="Wolff H."/>
            <person name="Djahanschiri B."/>
            <person name="Grundmann F."/>
            <person name="Kronenwerth M."/>
            <person name="Shi Y.M."/>
            <person name="Simonyi S."/>
            <person name="Grun P."/>
            <person name="Shapiro-Ilan D."/>
            <person name="Pidot S.J."/>
            <person name="Stinear T.P."/>
            <person name="Ebersberger I."/>
            <person name="Bode H.B."/>
        </authorList>
    </citation>
    <scope>NUCLEOTIDE SEQUENCE [LARGE SCALE GENOMIC DNA]</scope>
    <source>
        <strain evidence="1 2">DSM 17904</strain>
    </source>
</reference>
<dbReference type="EMBL" id="NJAJ01000008">
    <property type="protein sequence ID" value="PHM66513.1"/>
    <property type="molecule type" value="Genomic_DNA"/>
</dbReference>
<dbReference type="RefSeq" id="WP_099108950.1">
    <property type="nucleotide sequence ID" value="NZ_CAWNRH010000159.1"/>
</dbReference>